<keyword evidence="13" id="KW-1003">Cell membrane</keyword>
<keyword evidence="8 13" id="KW-0472">Membrane</keyword>
<keyword evidence="2 13" id="KW-0813">Transport</keyword>
<dbReference type="GO" id="GO:0012505">
    <property type="term" value="C:endomembrane system"/>
    <property type="evidence" value="ECO:0007669"/>
    <property type="project" value="UniProtKB-SubCell"/>
</dbReference>
<evidence type="ECO:0000256" key="5">
    <source>
        <dbReference type="ARBA" id="ARBA00022781"/>
    </source>
</evidence>
<feature type="coiled-coil region" evidence="15">
    <location>
        <begin position="74"/>
        <end position="108"/>
    </location>
</feature>
<accession>A0A7X4K8H1</accession>
<keyword evidence="4 13" id="KW-0812">Transmembrane</keyword>
<evidence type="ECO:0000256" key="11">
    <source>
        <dbReference type="ARBA" id="ARBA00025614"/>
    </source>
</evidence>
<evidence type="ECO:0000256" key="4">
    <source>
        <dbReference type="ARBA" id="ARBA00022692"/>
    </source>
</evidence>
<dbReference type="GO" id="GO:0046961">
    <property type="term" value="F:proton-transporting ATPase activity, rotational mechanism"/>
    <property type="evidence" value="ECO:0007669"/>
    <property type="project" value="TreeGrafter"/>
</dbReference>
<organism evidence="16 17">
    <name type="scientific">Novosphingobium silvae</name>
    <dbReference type="NCBI Taxonomy" id="2692619"/>
    <lineage>
        <taxon>Bacteria</taxon>
        <taxon>Pseudomonadati</taxon>
        <taxon>Pseudomonadota</taxon>
        <taxon>Alphaproteobacteria</taxon>
        <taxon>Sphingomonadales</taxon>
        <taxon>Sphingomonadaceae</taxon>
        <taxon>Novosphingobium</taxon>
    </lineage>
</organism>
<dbReference type="AlphaFoldDB" id="A0A7X4K8H1"/>
<comment type="similarity">
    <text evidence="1 13 14">Belongs to the ATPase B chain family.</text>
</comment>
<feature type="transmembrane region" description="Helical" evidence="13">
    <location>
        <begin position="39"/>
        <end position="59"/>
    </location>
</feature>
<name>A0A7X4K8H1_9SPHN</name>
<dbReference type="GO" id="GO:0005886">
    <property type="term" value="C:plasma membrane"/>
    <property type="evidence" value="ECO:0007669"/>
    <property type="project" value="UniProtKB-SubCell"/>
</dbReference>
<comment type="subcellular location">
    <subcellularLocation>
        <location evidence="13">Cell membrane</location>
        <topology evidence="13">Single-pass membrane protein</topology>
    </subcellularLocation>
    <subcellularLocation>
        <location evidence="12">Endomembrane system</location>
        <topology evidence="12">Single-pass membrane protein</topology>
    </subcellularLocation>
</comment>
<dbReference type="GO" id="GO:0046933">
    <property type="term" value="F:proton-transporting ATP synthase activity, rotational mechanism"/>
    <property type="evidence" value="ECO:0007669"/>
    <property type="project" value="UniProtKB-UniRule"/>
</dbReference>
<gene>
    <name evidence="13" type="primary">atpF</name>
    <name evidence="16" type="ORF">GR702_10975</name>
</gene>
<dbReference type="PANTHER" id="PTHR33445:SF1">
    <property type="entry name" value="ATP SYNTHASE SUBUNIT B"/>
    <property type="match status" value="1"/>
</dbReference>
<dbReference type="HAMAP" id="MF_01398">
    <property type="entry name" value="ATP_synth_b_bprime"/>
    <property type="match status" value="1"/>
</dbReference>
<evidence type="ECO:0000256" key="10">
    <source>
        <dbReference type="ARBA" id="ARBA00025198"/>
    </source>
</evidence>
<dbReference type="EMBL" id="WVTD01000007">
    <property type="protein sequence ID" value="MYL98288.1"/>
    <property type="molecule type" value="Genomic_DNA"/>
</dbReference>
<evidence type="ECO:0000256" key="7">
    <source>
        <dbReference type="ARBA" id="ARBA00023065"/>
    </source>
</evidence>
<comment type="subunit">
    <text evidence="13">F-type ATPases have 2 components, F(1) - the catalytic core - and F(0) - the membrane proton channel. F(1) has five subunits: alpha(3), beta(3), gamma(1), delta(1), epsilon(1). F(0) has three main subunits: a(1), b(2) and c(10-14). The alpha and beta chains form an alternating ring which encloses part of the gamma chain. F(1) is attached to F(0) by a central stalk formed by the gamma and epsilon chains, while a peripheral stalk is formed by the delta and b chains.</text>
</comment>
<evidence type="ECO:0000256" key="14">
    <source>
        <dbReference type="RuleBase" id="RU003848"/>
    </source>
</evidence>
<keyword evidence="3 13" id="KW-0138">CF(0)</keyword>
<evidence type="ECO:0000256" key="9">
    <source>
        <dbReference type="ARBA" id="ARBA00023310"/>
    </source>
</evidence>
<dbReference type="Pfam" id="PF00430">
    <property type="entry name" value="ATP-synt_B"/>
    <property type="match status" value="1"/>
</dbReference>
<keyword evidence="17" id="KW-1185">Reference proteome</keyword>
<keyword evidence="15" id="KW-0175">Coiled coil</keyword>
<proteinExistence type="inferred from homology"/>
<evidence type="ECO:0000256" key="12">
    <source>
        <dbReference type="ARBA" id="ARBA00037847"/>
    </source>
</evidence>
<evidence type="ECO:0000313" key="16">
    <source>
        <dbReference type="EMBL" id="MYL98288.1"/>
    </source>
</evidence>
<protein>
    <recommendedName>
        <fullName evidence="13">ATP synthase subunit b</fullName>
    </recommendedName>
    <alternativeName>
        <fullName evidence="13">ATP synthase F(0) sector subunit b</fullName>
    </alternativeName>
    <alternativeName>
        <fullName evidence="13">ATPase subunit I</fullName>
    </alternativeName>
    <alternativeName>
        <fullName evidence="13">F-type ATPase subunit b</fullName>
        <shortName evidence="13">F-ATPase subunit b</shortName>
    </alternativeName>
</protein>
<reference evidence="16 17" key="1">
    <citation type="submission" date="2019-12" db="EMBL/GenBank/DDBJ databases">
        <authorList>
            <person name="Feng G."/>
            <person name="Zhu H."/>
        </authorList>
    </citation>
    <scope>NUCLEOTIDE SEQUENCE [LARGE SCALE GENOMIC DNA]</scope>
    <source>
        <strain evidence="16 17">FGD1</strain>
    </source>
</reference>
<evidence type="ECO:0000256" key="3">
    <source>
        <dbReference type="ARBA" id="ARBA00022547"/>
    </source>
</evidence>
<dbReference type="RefSeq" id="WP_160985936.1">
    <property type="nucleotide sequence ID" value="NZ_WVTD01000007.1"/>
</dbReference>
<comment type="function">
    <text evidence="10 13">F(1)F(0) ATP synthase produces ATP from ADP in the presence of a proton or sodium gradient. F-type ATPases consist of two structural domains, F(1) containing the extramembraneous catalytic core and F(0) containing the membrane proton channel, linked together by a central stalk and a peripheral stalk. During catalysis, ATP synthesis in the catalytic domain of F(1) is coupled via a rotary mechanism of the central stalk subunits to proton translocation.</text>
</comment>
<keyword evidence="6 13" id="KW-1133">Transmembrane helix</keyword>
<dbReference type="Proteomes" id="UP000465810">
    <property type="component" value="Unassembled WGS sequence"/>
</dbReference>
<evidence type="ECO:0000256" key="8">
    <source>
        <dbReference type="ARBA" id="ARBA00023136"/>
    </source>
</evidence>
<comment type="caution">
    <text evidence="16">The sequence shown here is derived from an EMBL/GenBank/DDBJ whole genome shotgun (WGS) entry which is preliminary data.</text>
</comment>
<dbReference type="InterPro" id="IPR002146">
    <property type="entry name" value="ATP_synth_b/b'su_bac/chlpt"/>
</dbReference>
<keyword evidence="9 13" id="KW-0066">ATP synthesis</keyword>
<keyword evidence="7 13" id="KW-0406">Ion transport</keyword>
<keyword evidence="5 13" id="KW-0375">Hydrogen ion transport</keyword>
<dbReference type="InterPro" id="IPR050059">
    <property type="entry name" value="ATP_synthase_B_chain"/>
</dbReference>
<evidence type="ECO:0000256" key="13">
    <source>
        <dbReference type="HAMAP-Rule" id="MF_01398"/>
    </source>
</evidence>
<comment type="function">
    <text evidence="11">Component of the F(0) channel, it forms part of the peripheral stalk, linking F(1) to F(0). The b'-subunit is a diverged and duplicated form of b found in plants and photosynthetic bacteria.</text>
</comment>
<evidence type="ECO:0000256" key="2">
    <source>
        <dbReference type="ARBA" id="ARBA00022448"/>
    </source>
</evidence>
<evidence type="ECO:0000256" key="15">
    <source>
        <dbReference type="SAM" id="Coils"/>
    </source>
</evidence>
<sequence>MAESNAAIEQGLAHEGAEVTGAATHATVEHHAEPMLLGFAPPVAIVSASMLVLIAILVWKGVPRLLAGGLDARIAEIKAQLAEAKTLRAEAEALRKEYADKIAGAEKDAVAMLEHARHEAGAIVAKAEADAAESVARREKMAKDKIGAAELAAVTDLRNQAAAAAAAAARTLIAANHSADADRVLVDRAIAGI</sequence>
<evidence type="ECO:0000313" key="17">
    <source>
        <dbReference type="Proteomes" id="UP000465810"/>
    </source>
</evidence>
<dbReference type="GO" id="GO:0045259">
    <property type="term" value="C:proton-transporting ATP synthase complex"/>
    <property type="evidence" value="ECO:0007669"/>
    <property type="project" value="UniProtKB-KW"/>
</dbReference>
<dbReference type="CDD" id="cd06503">
    <property type="entry name" value="ATP-synt_Fo_b"/>
    <property type="match status" value="1"/>
</dbReference>
<evidence type="ECO:0000256" key="1">
    <source>
        <dbReference type="ARBA" id="ARBA00005513"/>
    </source>
</evidence>
<dbReference type="PANTHER" id="PTHR33445">
    <property type="entry name" value="ATP SYNTHASE SUBUNIT B', CHLOROPLASTIC"/>
    <property type="match status" value="1"/>
</dbReference>
<evidence type="ECO:0000256" key="6">
    <source>
        <dbReference type="ARBA" id="ARBA00022989"/>
    </source>
</evidence>